<sequence>MRRVLRSFGLVATVAAAASCHEGIDTTRIAPPKATLGDDLYGVLCDRIGASSLTEDLTGGSYHAICHYSNQGIYADTVDTSFLPPARGAKQETARALGIAKVEAMAKRRSDLVQAFNAIFPDIEIDDVTTEAEGDKVRLHDALLSFSQNLSRLYESNPFEPQGTPTVPASTRALGEVFASFMQSEPARQAFSKIWGRQGYRPTGAALGAVRPLLSYPRLRPLLGSALDVLAPEGVMAPELTQILRVVERDLATSKPTLAPLAPLVVDPATAQPNRPMETLEMLSRILLDQDARYAKDASAEPTWIARRDRRGFVVPFGNVPGQAGTVPAPFADTDGDGFADTDEFGQFVTNINVPVAALAPFSPEGTPGTDPYGRAEPQIYEYVDTSRTLIGAVAQDLAPLVDATQYAPSGGEDAWKDERETLMYAVAGATMLLGDREDAVYDLETEEVKPAGTECASCVPYRRFKADTSPLPDLAHALGQILADPESDALVLGLIDLVENHEQELSRLLGAALKIRKIALDHDTLAAQGTEKRAGIPYEAPIWDEIAAVMGRVTQRPGLTAKLIGSFGDPAFVTPTGGVSHMGESLMRLMTNRDEMTYYDDDLNGPAWNVTTNNTLDPSTPVDRTKPVAGENRSCWERTLDIIHHANNVKACNKQGAKVKAALGSLTVSWPLIGSYDECELLAFPNLGVFYLDSVLPADHPKRAEFKIKSGTLEGILNFLGVFTDKGALFEQSSGITGLTLKPEPKALNRLVFFGATSDQFSVLPDIDLYILGGNAKNKKTNDFISNLIEPVPTVVCPQTQIETRKCQTSADILRLRGENTLFVLERFGFYDYLRPLVTTFANATCNAAGTQCTQQNGEFVADGEVMLLDLIEILKRHWPGPDHGAECDSSGDAKTNPIYCSGAGVNTYEPILADAFMTDIVPALHEFSKAMRDVSKVTVARGPNAGKVLTGADVLEKTAQLLFDPAYAAAAGMTDRKGNKGTTWVDGTPQAQHTVFTLFADGLHAMDLRFDNACGCSGKAGQELADCQAAYDTCKADAERRKGQWKRARSQLVDQFLAVEGEGAAAKFANPAIPRALSTTLRVFREQVNAHCPDREKGTPCTWAKELGKSLADGLDSPMAAALVDLLEKIRQDETARRELERLLDHLLSSASDGQALEATLSSLADALQALLADTEIAPLLNAAAPGARPEDEAGNKGALPAALQLLKALNSDVYDKYHVMDHILPNLVTPMEPVNGVARLSPLEIIMDTVAEVSRIDAAANPGPLAPTDYETIFGSARDFLTSPTRGLEQIYTIVQKRPRQ</sequence>
<proteinExistence type="predicted"/>
<dbReference type="GO" id="GO:0005509">
    <property type="term" value="F:calcium ion binding"/>
    <property type="evidence" value="ECO:0007669"/>
    <property type="project" value="InterPro"/>
</dbReference>
<dbReference type="EMBL" id="SSMQ01000022">
    <property type="protein sequence ID" value="TKD05145.1"/>
    <property type="molecule type" value="Genomic_DNA"/>
</dbReference>
<keyword evidence="3" id="KW-1185">Reference proteome</keyword>
<dbReference type="Proteomes" id="UP000309215">
    <property type="component" value="Unassembled WGS sequence"/>
</dbReference>
<comment type="caution">
    <text evidence="2">The sequence shown here is derived from an EMBL/GenBank/DDBJ whole genome shotgun (WGS) entry which is preliminary data.</text>
</comment>
<protein>
    <recommendedName>
        <fullName evidence="1">EF-hand domain-containing protein</fullName>
    </recommendedName>
</protein>
<dbReference type="InterPro" id="IPR002048">
    <property type="entry name" value="EF_hand_dom"/>
</dbReference>
<organism evidence="2 3">
    <name type="scientific">Polyangium fumosum</name>
    <dbReference type="NCBI Taxonomy" id="889272"/>
    <lineage>
        <taxon>Bacteria</taxon>
        <taxon>Pseudomonadati</taxon>
        <taxon>Myxococcota</taxon>
        <taxon>Polyangia</taxon>
        <taxon>Polyangiales</taxon>
        <taxon>Polyangiaceae</taxon>
        <taxon>Polyangium</taxon>
    </lineage>
</organism>
<name>A0A4U1JBY2_9BACT</name>
<evidence type="ECO:0000313" key="3">
    <source>
        <dbReference type="Proteomes" id="UP000309215"/>
    </source>
</evidence>
<dbReference type="PROSITE" id="PS51257">
    <property type="entry name" value="PROKAR_LIPOPROTEIN"/>
    <property type="match status" value="1"/>
</dbReference>
<evidence type="ECO:0000313" key="2">
    <source>
        <dbReference type="EMBL" id="TKD05145.1"/>
    </source>
</evidence>
<reference evidence="2 3" key="1">
    <citation type="submission" date="2019-04" db="EMBL/GenBank/DDBJ databases">
        <authorList>
            <person name="Li Y."/>
            <person name="Wang J."/>
        </authorList>
    </citation>
    <scope>NUCLEOTIDE SEQUENCE [LARGE SCALE GENOMIC DNA]</scope>
    <source>
        <strain evidence="2 3">DSM 14668</strain>
    </source>
</reference>
<evidence type="ECO:0000259" key="1">
    <source>
        <dbReference type="PROSITE" id="PS50222"/>
    </source>
</evidence>
<gene>
    <name evidence="2" type="ORF">E8A74_21625</name>
</gene>
<feature type="domain" description="EF-hand" evidence="1">
    <location>
        <begin position="333"/>
        <end position="355"/>
    </location>
</feature>
<accession>A0A4U1JBY2</accession>
<dbReference type="PROSITE" id="PS50222">
    <property type="entry name" value="EF_HAND_2"/>
    <property type="match status" value="1"/>
</dbReference>